<evidence type="ECO:0000313" key="12">
    <source>
        <dbReference type="Proteomes" id="UP000837857"/>
    </source>
</evidence>
<dbReference type="Pfam" id="PF00001">
    <property type="entry name" value="7tm_1"/>
    <property type="match status" value="1"/>
</dbReference>
<comment type="subcellular location">
    <subcellularLocation>
        <location evidence="1">Membrane</location>
        <topology evidence="1">Multi-pass membrane protein</topology>
    </subcellularLocation>
</comment>
<evidence type="ECO:0000256" key="7">
    <source>
        <dbReference type="ARBA" id="ARBA00023170"/>
    </source>
</evidence>
<dbReference type="InterPro" id="IPR000276">
    <property type="entry name" value="GPCR_Rhodpsn"/>
</dbReference>
<keyword evidence="6 9" id="KW-0472">Membrane</keyword>
<organism evidence="11 12">
    <name type="scientific">Iphiclides podalirius</name>
    <name type="common">scarce swallowtail</name>
    <dbReference type="NCBI Taxonomy" id="110791"/>
    <lineage>
        <taxon>Eukaryota</taxon>
        <taxon>Metazoa</taxon>
        <taxon>Ecdysozoa</taxon>
        <taxon>Arthropoda</taxon>
        <taxon>Hexapoda</taxon>
        <taxon>Insecta</taxon>
        <taxon>Pterygota</taxon>
        <taxon>Neoptera</taxon>
        <taxon>Endopterygota</taxon>
        <taxon>Lepidoptera</taxon>
        <taxon>Glossata</taxon>
        <taxon>Ditrysia</taxon>
        <taxon>Papilionoidea</taxon>
        <taxon>Papilionidae</taxon>
        <taxon>Papilioninae</taxon>
        <taxon>Iphiclides</taxon>
    </lineage>
</organism>
<evidence type="ECO:0000256" key="5">
    <source>
        <dbReference type="ARBA" id="ARBA00023040"/>
    </source>
</evidence>
<evidence type="ECO:0000259" key="10">
    <source>
        <dbReference type="PROSITE" id="PS50262"/>
    </source>
</evidence>
<reference evidence="11" key="1">
    <citation type="submission" date="2022-03" db="EMBL/GenBank/DDBJ databases">
        <authorList>
            <person name="Martin H S."/>
        </authorList>
    </citation>
    <scope>NUCLEOTIDE SEQUENCE</scope>
</reference>
<dbReference type="Proteomes" id="UP000837857">
    <property type="component" value="Chromosome 9"/>
</dbReference>
<dbReference type="EMBL" id="OW152821">
    <property type="protein sequence ID" value="CAH2076142.1"/>
    <property type="molecule type" value="Genomic_DNA"/>
</dbReference>
<comment type="similarity">
    <text evidence="2">Belongs to the G-protein coupled receptor 1 family.</text>
</comment>
<accession>A0ABN8J616</accession>
<evidence type="ECO:0000256" key="8">
    <source>
        <dbReference type="ARBA" id="ARBA00023224"/>
    </source>
</evidence>
<keyword evidence="4 9" id="KW-1133">Transmembrane helix</keyword>
<dbReference type="Gene3D" id="1.20.1070.10">
    <property type="entry name" value="Rhodopsin 7-helix transmembrane proteins"/>
    <property type="match status" value="1"/>
</dbReference>
<dbReference type="PANTHER" id="PTHR24243">
    <property type="entry name" value="G-PROTEIN COUPLED RECEPTOR"/>
    <property type="match status" value="1"/>
</dbReference>
<evidence type="ECO:0000256" key="9">
    <source>
        <dbReference type="SAM" id="Phobius"/>
    </source>
</evidence>
<dbReference type="PANTHER" id="PTHR24243:SF208">
    <property type="entry name" value="PYROKININ-1 RECEPTOR"/>
    <property type="match status" value="1"/>
</dbReference>
<evidence type="ECO:0000256" key="1">
    <source>
        <dbReference type="ARBA" id="ARBA00004141"/>
    </source>
</evidence>
<feature type="transmembrane region" description="Helical" evidence="9">
    <location>
        <begin position="226"/>
        <end position="244"/>
    </location>
</feature>
<feature type="transmembrane region" description="Helical" evidence="9">
    <location>
        <begin position="182"/>
        <end position="206"/>
    </location>
</feature>
<gene>
    <name evidence="11" type="ORF">IPOD504_LOCUS17150</name>
</gene>
<dbReference type="InterPro" id="IPR017452">
    <property type="entry name" value="GPCR_Rhodpsn_7TM"/>
</dbReference>
<keyword evidence="8" id="KW-0807">Transducer</keyword>
<proteinExistence type="inferred from homology"/>
<keyword evidence="12" id="KW-1185">Reference proteome</keyword>
<keyword evidence="5" id="KW-0297">G-protein coupled receptor</keyword>
<feature type="transmembrane region" description="Helical" evidence="9">
    <location>
        <begin position="126"/>
        <end position="155"/>
    </location>
</feature>
<keyword evidence="3 9" id="KW-0812">Transmembrane</keyword>
<evidence type="ECO:0000256" key="6">
    <source>
        <dbReference type="ARBA" id="ARBA00023136"/>
    </source>
</evidence>
<evidence type="ECO:0000256" key="3">
    <source>
        <dbReference type="ARBA" id="ARBA00022692"/>
    </source>
</evidence>
<sequence length="270" mass="31020">MDKEMHTATNYYLFNLAVSDLIVTLTLFLGALDSFEYGHWSCKVNIFFTLVLWNNSVLTITVLSVERYVAIWYPLRQKSLSVWRRVLKIITGIWIMAVVVTIPDIWSVNIVKTSHSLFCSIVPTPVARVINGVMGIVTFAVPLMIMTVVYIMIAIKVNVAQSSKSGSKVFNHRDDGRRVNKLVIALTLSFILCWLPYFVIRILIFALEIYQLLALVKWWSLLQRLMILNSSFSLVLNPILFSLISTKFKESLMKLWATKIKRRKIIITIV</sequence>
<feature type="non-terminal residue" evidence="11">
    <location>
        <position position="270"/>
    </location>
</feature>
<feature type="transmembrane region" description="Helical" evidence="9">
    <location>
        <begin position="12"/>
        <end position="32"/>
    </location>
</feature>
<keyword evidence="7" id="KW-0675">Receptor</keyword>
<feature type="transmembrane region" description="Helical" evidence="9">
    <location>
        <begin position="44"/>
        <end position="65"/>
    </location>
</feature>
<dbReference type="PROSITE" id="PS50262">
    <property type="entry name" value="G_PROTEIN_RECEP_F1_2"/>
    <property type="match status" value="1"/>
</dbReference>
<feature type="domain" description="G-protein coupled receptors family 1 profile" evidence="10">
    <location>
        <begin position="1"/>
        <end position="241"/>
    </location>
</feature>
<protein>
    <recommendedName>
        <fullName evidence="10">G-protein coupled receptors family 1 profile domain-containing protein</fullName>
    </recommendedName>
</protein>
<evidence type="ECO:0000256" key="4">
    <source>
        <dbReference type="ARBA" id="ARBA00022989"/>
    </source>
</evidence>
<feature type="transmembrane region" description="Helical" evidence="9">
    <location>
        <begin position="86"/>
        <end position="106"/>
    </location>
</feature>
<evidence type="ECO:0000313" key="11">
    <source>
        <dbReference type="EMBL" id="CAH2076142.1"/>
    </source>
</evidence>
<dbReference type="SUPFAM" id="SSF81321">
    <property type="entry name" value="Family A G protein-coupled receptor-like"/>
    <property type="match status" value="1"/>
</dbReference>
<name>A0ABN8J616_9NEOP</name>
<evidence type="ECO:0000256" key="2">
    <source>
        <dbReference type="ARBA" id="ARBA00010663"/>
    </source>
</evidence>
<dbReference type="PRINTS" id="PR00237">
    <property type="entry name" value="GPCRRHODOPSN"/>
</dbReference>